<proteinExistence type="predicted"/>
<organism evidence="1 2">
    <name type="scientific">Hoyosella altamirensis</name>
    <dbReference type="NCBI Taxonomy" id="616997"/>
    <lineage>
        <taxon>Bacteria</taxon>
        <taxon>Bacillati</taxon>
        <taxon>Actinomycetota</taxon>
        <taxon>Actinomycetes</taxon>
        <taxon>Mycobacteriales</taxon>
        <taxon>Hoyosellaceae</taxon>
        <taxon>Hoyosella</taxon>
    </lineage>
</organism>
<keyword evidence="2" id="KW-1185">Reference proteome</keyword>
<name>A0A839RMZ9_9ACTN</name>
<dbReference type="Proteomes" id="UP000567922">
    <property type="component" value="Unassembled WGS sequence"/>
</dbReference>
<reference evidence="1 2" key="1">
    <citation type="submission" date="2020-08" db="EMBL/GenBank/DDBJ databases">
        <title>Sequencing the genomes of 1000 actinobacteria strains.</title>
        <authorList>
            <person name="Klenk H.-P."/>
        </authorList>
    </citation>
    <scope>NUCLEOTIDE SEQUENCE [LARGE SCALE GENOMIC DNA]</scope>
    <source>
        <strain evidence="1 2">DSM 45258</strain>
    </source>
</reference>
<protein>
    <submittedName>
        <fullName evidence="1">Uncharacterized protein</fullName>
    </submittedName>
</protein>
<dbReference type="EMBL" id="JACHWS010000002">
    <property type="protein sequence ID" value="MBB3038115.1"/>
    <property type="molecule type" value="Genomic_DNA"/>
</dbReference>
<sequence length="31" mass="3382">MTITDDNRGCHRWVTVADEADGRNSGAQAYA</sequence>
<accession>A0A839RMZ9</accession>
<comment type="caution">
    <text evidence="1">The sequence shown here is derived from an EMBL/GenBank/DDBJ whole genome shotgun (WGS) entry which is preliminary data.</text>
</comment>
<evidence type="ECO:0000313" key="2">
    <source>
        <dbReference type="Proteomes" id="UP000567922"/>
    </source>
</evidence>
<evidence type="ECO:0000313" key="1">
    <source>
        <dbReference type="EMBL" id="MBB3038115.1"/>
    </source>
</evidence>
<gene>
    <name evidence="1" type="ORF">FHU29_002564</name>
</gene>
<dbReference type="AlphaFoldDB" id="A0A839RMZ9"/>